<organism evidence="1 3">
    <name type="scientific">Agathobacter rectalis</name>
    <dbReference type="NCBI Taxonomy" id="39491"/>
    <lineage>
        <taxon>Bacteria</taxon>
        <taxon>Bacillati</taxon>
        <taxon>Bacillota</taxon>
        <taxon>Clostridia</taxon>
        <taxon>Lachnospirales</taxon>
        <taxon>Lachnospiraceae</taxon>
        <taxon>Agathobacter</taxon>
    </lineage>
</organism>
<reference evidence="2 4" key="2">
    <citation type="submission" date="2018-08" db="EMBL/GenBank/DDBJ databases">
        <title>A genome reference for cultivated species of the human gut microbiota.</title>
        <authorList>
            <person name="Zou Y."/>
            <person name="Xue W."/>
            <person name="Luo G."/>
        </authorList>
    </citation>
    <scope>NUCLEOTIDE SEQUENCE [LARGE SCALE GENOMIC DNA]</scope>
    <source>
        <strain evidence="2 4">AM44-1AT</strain>
    </source>
</reference>
<evidence type="ECO:0000313" key="2">
    <source>
        <dbReference type="EMBL" id="RHA08019.1"/>
    </source>
</evidence>
<dbReference type="AlphaFoldDB" id="A0A173VV12"/>
<reference evidence="1 3" key="1">
    <citation type="submission" date="2015-09" db="EMBL/GenBank/DDBJ databases">
        <authorList>
            <consortium name="Pathogen Informatics"/>
        </authorList>
    </citation>
    <scope>NUCLEOTIDE SEQUENCE [LARGE SCALE GENOMIC DNA]</scope>
    <source>
        <strain evidence="1 3">2789STDY5834968</strain>
    </source>
</reference>
<evidence type="ECO:0000313" key="1">
    <source>
        <dbReference type="EMBL" id="CUN30456.1"/>
    </source>
</evidence>
<evidence type="ECO:0000313" key="4">
    <source>
        <dbReference type="Proteomes" id="UP000286341"/>
    </source>
</evidence>
<gene>
    <name evidence="2" type="ORF">DW948_15785</name>
    <name evidence="1" type="ORF">ERS852580_03545</name>
</gene>
<dbReference type="EMBL" id="CYXM01000036">
    <property type="protein sequence ID" value="CUN30456.1"/>
    <property type="molecule type" value="Genomic_DNA"/>
</dbReference>
<sequence length="165" mass="19330">MLAEYEGYVYISNIKDEQVTLLTYDQSKMIEGFEPKRDYFKKVVDINDSCLSAIYDIHFYVKYRDTVEDTDIWMVDEGRAVGMKGNVENNEVIIDVAHDAKDDSWIQYEKGAAAKKINLDDCEEYIVEKKYIKRNERIVDEIIEKSSVTLKVFRNSIVMNRKSNL</sequence>
<name>A0A173VV12_9FIRM</name>
<proteinExistence type="predicted"/>
<dbReference type="RefSeq" id="WP_055238863.1">
    <property type="nucleotide sequence ID" value="NZ_CYXM01000036.1"/>
</dbReference>
<dbReference type="Proteomes" id="UP000095673">
    <property type="component" value="Unassembled WGS sequence"/>
</dbReference>
<dbReference type="Proteomes" id="UP000286341">
    <property type="component" value="Unassembled WGS sequence"/>
</dbReference>
<evidence type="ECO:0000313" key="3">
    <source>
        <dbReference type="Proteomes" id="UP000095673"/>
    </source>
</evidence>
<dbReference type="EMBL" id="QSFB01000053">
    <property type="protein sequence ID" value="RHA08019.1"/>
    <property type="molecule type" value="Genomic_DNA"/>
</dbReference>
<accession>A0A173VV12</accession>
<protein>
    <submittedName>
        <fullName evidence="1">Uncharacterized protein</fullName>
    </submittedName>
</protein>